<dbReference type="OrthoDB" id="1752183at2759"/>
<dbReference type="PANTHER" id="PTHR47723:SF22">
    <property type="entry name" value="RNASE H TYPE-1 DOMAIN-CONTAINING PROTEIN"/>
    <property type="match status" value="1"/>
</dbReference>
<dbReference type="InterPro" id="IPR012337">
    <property type="entry name" value="RNaseH-like_sf"/>
</dbReference>
<dbReference type="CDD" id="cd06222">
    <property type="entry name" value="RNase_H_like"/>
    <property type="match status" value="1"/>
</dbReference>
<name>A0A7J6WWR6_THATH</name>
<dbReference type="Gene3D" id="3.30.420.10">
    <property type="entry name" value="Ribonuclease H-like superfamily/Ribonuclease H"/>
    <property type="match status" value="1"/>
</dbReference>
<keyword evidence="3" id="KW-1185">Reference proteome</keyword>
<dbReference type="InterPro" id="IPR002156">
    <property type="entry name" value="RNaseH_domain"/>
</dbReference>
<protein>
    <recommendedName>
        <fullName evidence="1">RNase H type-1 domain-containing protein</fullName>
    </recommendedName>
</protein>
<dbReference type="PROSITE" id="PS50879">
    <property type="entry name" value="RNASE_H_1"/>
    <property type="match status" value="1"/>
</dbReference>
<dbReference type="Pfam" id="PF13456">
    <property type="entry name" value="RVT_3"/>
    <property type="match status" value="1"/>
</dbReference>
<gene>
    <name evidence="2" type="ORF">FRX31_009303</name>
</gene>
<evidence type="ECO:0000313" key="3">
    <source>
        <dbReference type="Proteomes" id="UP000554482"/>
    </source>
</evidence>
<comment type="caution">
    <text evidence="2">The sequence shown here is derived from an EMBL/GenBank/DDBJ whole genome shotgun (WGS) entry which is preliminary data.</text>
</comment>
<dbReference type="InterPro" id="IPR053151">
    <property type="entry name" value="RNase_H-like"/>
</dbReference>
<organism evidence="2 3">
    <name type="scientific">Thalictrum thalictroides</name>
    <name type="common">Rue-anemone</name>
    <name type="synonym">Anemone thalictroides</name>
    <dbReference type="NCBI Taxonomy" id="46969"/>
    <lineage>
        <taxon>Eukaryota</taxon>
        <taxon>Viridiplantae</taxon>
        <taxon>Streptophyta</taxon>
        <taxon>Embryophyta</taxon>
        <taxon>Tracheophyta</taxon>
        <taxon>Spermatophyta</taxon>
        <taxon>Magnoliopsida</taxon>
        <taxon>Ranunculales</taxon>
        <taxon>Ranunculaceae</taxon>
        <taxon>Thalictroideae</taxon>
        <taxon>Thalictrum</taxon>
    </lineage>
</organism>
<evidence type="ECO:0000259" key="1">
    <source>
        <dbReference type="PROSITE" id="PS50879"/>
    </source>
</evidence>
<proteinExistence type="predicted"/>
<dbReference type="PANTHER" id="PTHR47723">
    <property type="entry name" value="OS05G0353850 PROTEIN"/>
    <property type="match status" value="1"/>
</dbReference>
<dbReference type="SUPFAM" id="SSF53098">
    <property type="entry name" value="Ribonuclease H-like"/>
    <property type="match status" value="1"/>
</dbReference>
<dbReference type="AlphaFoldDB" id="A0A7J6WWR6"/>
<dbReference type="GO" id="GO:0004523">
    <property type="term" value="F:RNA-DNA hybrid ribonuclease activity"/>
    <property type="evidence" value="ECO:0007669"/>
    <property type="project" value="InterPro"/>
</dbReference>
<dbReference type="InterPro" id="IPR036397">
    <property type="entry name" value="RNaseH_sf"/>
</dbReference>
<dbReference type="EMBL" id="JABWDY010009874">
    <property type="protein sequence ID" value="KAF5201108.1"/>
    <property type="molecule type" value="Genomic_DNA"/>
</dbReference>
<feature type="domain" description="RNase H type-1" evidence="1">
    <location>
        <begin position="48"/>
        <end position="135"/>
    </location>
</feature>
<dbReference type="Proteomes" id="UP000554482">
    <property type="component" value="Unassembled WGS sequence"/>
</dbReference>
<reference evidence="2 3" key="1">
    <citation type="submission" date="2020-06" db="EMBL/GenBank/DDBJ databases">
        <title>Transcriptomic and genomic resources for Thalictrum thalictroides and T. hernandezii: Facilitating candidate gene discovery in an emerging model plant lineage.</title>
        <authorList>
            <person name="Arias T."/>
            <person name="Riano-Pachon D.M."/>
            <person name="Di Stilio V.S."/>
        </authorList>
    </citation>
    <scope>NUCLEOTIDE SEQUENCE [LARGE SCALE GENOMIC DNA]</scope>
    <source>
        <strain evidence="3">cv. WT478/WT964</strain>
        <tissue evidence="2">Leaves</tissue>
    </source>
</reference>
<accession>A0A7J6WWR6</accession>
<sequence>MLLIDEWIGYDDDIEKIWSDQFESRKSTPNYSTSPRNFEIQVAWKRPPVGWLKLNTDGASIGNLGVAGFGCIVRDHDGRCLLALSCPIPFASNNVAEFSAVLFGLKILTMITTENFIIETDSQLVQKALMEDVLT</sequence>
<evidence type="ECO:0000313" key="2">
    <source>
        <dbReference type="EMBL" id="KAF5201108.1"/>
    </source>
</evidence>
<dbReference type="GO" id="GO:0003676">
    <property type="term" value="F:nucleic acid binding"/>
    <property type="evidence" value="ECO:0007669"/>
    <property type="project" value="InterPro"/>
</dbReference>
<dbReference type="InterPro" id="IPR044730">
    <property type="entry name" value="RNase_H-like_dom_plant"/>
</dbReference>